<protein>
    <submittedName>
        <fullName evidence="1">Putative membrane protein</fullName>
    </submittedName>
</protein>
<reference evidence="1 2" key="1">
    <citation type="journal article" date="2015" name="Genome Announc.">
        <title>Complete genome sequences for 35 biothreat assay-relevant bacillus species.</title>
        <authorList>
            <person name="Johnson S.L."/>
            <person name="Daligault H.E."/>
            <person name="Davenport K.W."/>
            <person name="Jaissle J."/>
            <person name="Frey K.G."/>
            <person name="Ladner J.T."/>
            <person name="Broomall S.M."/>
            <person name="Bishop-Lilly K.A."/>
            <person name="Bruce D.C."/>
            <person name="Gibbons H.S."/>
            <person name="Coyne S.R."/>
            <person name="Lo C.C."/>
            <person name="Meincke L."/>
            <person name="Munk A.C."/>
            <person name="Koroleva G.I."/>
            <person name="Rosenzweig C.N."/>
            <person name="Palacios G.F."/>
            <person name="Redden C.L."/>
            <person name="Minogue T.D."/>
            <person name="Chain P.S."/>
        </authorList>
    </citation>
    <scope>NUCLEOTIDE SEQUENCE [LARGE SCALE GENOMIC DNA]</scope>
    <source>
        <strain evidence="2">ATCC 14581 / DSM 32 / JCM 2506 / NBRC 15308 / NCIMB 9376 / NCTC 10342 / NRRL B-14308 / VKM B-512</strain>
    </source>
</reference>
<sequence length="170" mass="20018">MQSSFVLFFIILGLLFGKWRRYQEYYPTLLFWVTGNLLYEVLLFHHRVWVFHPVGIDHLFLPDHLMVSLGITLIIYPFVIPVFLGRLPLHVSGSLWWILLWALLFTVIEFIAYVNHSITHHYGWSLLCSFLFNIVTFSLLIIHQKTALAAWILSGSFIAFLFIFFDIPMP</sequence>
<dbReference type="AlphaFoldDB" id="A0A0B6AK07"/>
<dbReference type="KEGG" id="bmeg:BG04_4721"/>
<evidence type="ECO:0000313" key="2">
    <source>
        <dbReference type="Proteomes" id="UP000031829"/>
    </source>
</evidence>
<accession>A0A0B6AK07</accession>
<dbReference type="InterPro" id="IPR048147">
    <property type="entry name" value="CBO0543-like"/>
</dbReference>
<gene>
    <name evidence="1" type="ORF">BG04_4721</name>
</gene>
<dbReference type="Proteomes" id="UP000031829">
    <property type="component" value="Chromosome"/>
</dbReference>
<evidence type="ECO:0000313" key="1">
    <source>
        <dbReference type="EMBL" id="AJI25225.1"/>
    </source>
</evidence>
<dbReference type="NCBIfam" id="NF041644">
    <property type="entry name" value="CBO0543_fam"/>
    <property type="match status" value="1"/>
</dbReference>
<name>A0A0B6AK07_PRIM2</name>
<dbReference type="GeneID" id="93642712"/>
<dbReference type="RefSeq" id="WP_034652092.1">
    <property type="nucleotide sequence ID" value="NZ_BCVB01000004.1"/>
</dbReference>
<proteinExistence type="predicted"/>
<dbReference type="EMBL" id="CP009920">
    <property type="protein sequence ID" value="AJI25225.1"/>
    <property type="molecule type" value="Genomic_DNA"/>
</dbReference>
<organism evidence="1 2">
    <name type="scientific">Priestia megaterium (strain ATCC 14581 / DSM 32 / CCUG 1817 / JCM 2506 / NBRC 15308 / NCIMB 9376 / NCTC 10342 / NRRL B-14308 / VKM B-512 / Ford 19)</name>
    <name type="common">Bacillus megaterium</name>
    <dbReference type="NCBI Taxonomy" id="1348623"/>
    <lineage>
        <taxon>Bacteria</taxon>
        <taxon>Bacillati</taxon>
        <taxon>Bacillota</taxon>
        <taxon>Bacilli</taxon>
        <taxon>Bacillales</taxon>
        <taxon>Bacillaceae</taxon>
        <taxon>Priestia</taxon>
    </lineage>
</organism>
<dbReference type="HOGENOM" id="CLU_111598_0_0_9"/>